<evidence type="ECO:0000259" key="2">
    <source>
        <dbReference type="Pfam" id="PF15926"/>
    </source>
</evidence>
<dbReference type="EMBL" id="AJWK01025076">
    <property type="status" value="NOT_ANNOTATED_CDS"/>
    <property type="molecule type" value="Genomic_DNA"/>
</dbReference>
<sequence length="423" mass="46531">MLQPAPGIGGVAAKKTPSMGTPPLPNSCPVCGVQLSPNELETHFLTELDRLYKLSTPAERQRLRATFSLPGMVGSPGPDSRWETFHRIRNNRQNRLRAKTRKRKGDSDSDYSPTRGPILPGQCQSCPVCHGRLQRTPEEIAQHVEECLKKSGAQTAVQDEDETVDVEGYADDTSSSAGTIASHNNNNVAKMVDSSHQNTGSSSLSILSPLTPTQIPPQLPTSTPSLPSSQAEEGAISSLSSWDRKHRMTTANCTMTSVANQIVSRVTPTSSNQRVDLDYDADREQGHTVEMDNDEDVVVDNTDDEECIKRSRSDKRDDVKNSTEEATSSVEIDSVSDSKPPKSQLGTTPDSYVSTSESTEPSSRAQVLEELRARIRELEGSPFKTRTPQEEEHYKCYICKDAKKSCPQCKFITTTNDLRKIHV</sequence>
<dbReference type="EMBL" id="GITU01002683">
    <property type="protein sequence ID" value="MBC1171386.1"/>
    <property type="molecule type" value="Transcribed_RNA"/>
</dbReference>
<feature type="compositionally biased region" description="Polar residues" evidence="1">
    <location>
        <begin position="324"/>
        <end position="337"/>
    </location>
</feature>
<feature type="region of interest" description="Disordered" evidence="1">
    <location>
        <begin position="283"/>
        <end position="364"/>
    </location>
</feature>
<proteinExistence type="predicted"/>
<feature type="compositionally biased region" description="Acidic residues" evidence="1">
    <location>
        <begin position="291"/>
        <end position="306"/>
    </location>
</feature>
<feature type="region of interest" description="Disordered" evidence="1">
    <location>
        <begin position="191"/>
        <end position="242"/>
    </location>
</feature>
<dbReference type="AlphaFoldDB" id="A0A1B0CRQ0"/>
<evidence type="ECO:0000313" key="4">
    <source>
        <dbReference type="EnsemblMetazoa" id="LLOJ007548-PA"/>
    </source>
</evidence>
<feature type="compositionally biased region" description="Basic and acidic residues" evidence="1">
    <location>
        <begin position="307"/>
        <end position="323"/>
    </location>
</feature>
<protein>
    <submittedName>
        <fullName evidence="3">Putative e3 ubiquitin-protein ligase</fullName>
    </submittedName>
</protein>
<dbReference type="Pfam" id="PF15926">
    <property type="entry name" value="RNF220"/>
    <property type="match status" value="2"/>
</dbReference>
<organism evidence="4 5">
    <name type="scientific">Lutzomyia longipalpis</name>
    <name type="common">Sand fly</name>
    <dbReference type="NCBI Taxonomy" id="7200"/>
    <lineage>
        <taxon>Eukaryota</taxon>
        <taxon>Metazoa</taxon>
        <taxon>Ecdysozoa</taxon>
        <taxon>Arthropoda</taxon>
        <taxon>Hexapoda</taxon>
        <taxon>Insecta</taxon>
        <taxon>Pterygota</taxon>
        <taxon>Neoptera</taxon>
        <taxon>Endopterygota</taxon>
        <taxon>Diptera</taxon>
        <taxon>Nematocera</taxon>
        <taxon>Psychodoidea</taxon>
        <taxon>Psychodidae</taxon>
        <taxon>Lutzomyia</taxon>
        <taxon>Lutzomyia</taxon>
    </lineage>
</organism>
<evidence type="ECO:0000313" key="3">
    <source>
        <dbReference type="EMBL" id="MBC1171386.1"/>
    </source>
</evidence>
<feature type="compositionally biased region" description="Low complexity" evidence="1">
    <location>
        <begin position="220"/>
        <end position="230"/>
    </location>
</feature>
<dbReference type="Proteomes" id="UP000092461">
    <property type="component" value="Unassembled WGS sequence"/>
</dbReference>
<feature type="compositionally biased region" description="Polar residues" evidence="1">
    <location>
        <begin position="344"/>
        <end position="364"/>
    </location>
</feature>
<dbReference type="VEuPathDB" id="VectorBase:LLONM1_002313"/>
<dbReference type="VEuPathDB" id="VectorBase:LLOJ007548"/>
<accession>A0A1B0CRQ0</accession>
<feature type="region of interest" description="Disordered" evidence="1">
    <location>
        <begin position="1"/>
        <end position="23"/>
    </location>
</feature>
<evidence type="ECO:0000256" key="1">
    <source>
        <dbReference type="SAM" id="MobiDB-lite"/>
    </source>
</evidence>
<dbReference type="PANTHER" id="PTHR13459:SF1">
    <property type="entry name" value="E3 UBIQUITIN-PROTEIN LIGASE RNF220 ISOFORM X1"/>
    <property type="match status" value="1"/>
</dbReference>
<feature type="domain" description="E3 ubiquitin-protein ligase RNF220 middle" evidence="2">
    <location>
        <begin position="77"/>
        <end position="170"/>
    </location>
</feature>
<dbReference type="EnsemblMetazoa" id="LLOJ007548-RA">
    <property type="protein sequence ID" value="LLOJ007548-PA"/>
    <property type="gene ID" value="LLOJ007548"/>
</dbReference>
<feature type="compositionally biased region" description="Polar residues" evidence="1">
    <location>
        <begin position="191"/>
        <end position="200"/>
    </location>
</feature>
<dbReference type="InterPro" id="IPR052443">
    <property type="entry name" value="E3_ubiq-ligase_RNF220-like"/>
</dbReference>
<dbReference type="PANTHER" id="PTHR13459">
    <property type="entry name" value="E3 UBIQUITIN-PROTEIN LIGASE RNF220 ISOFORM X1"/>
    <property type="match status" value="1"/>
</dbReference>
<feature type="domain" description="E3 ubiquitin-protein ligase RNF220 middle" evidence="2">
    <location>
        <begin position="25"/>
        <end position="61"/>
    </location>
</feature>
<feature type="compositionally biased region" description="Basic residues" evidence="1">
    <location>
        <begin position="89"/>
        <end position="104"/>
    </location>
</feature>
<reference evidence="5" key="1">
    <citation type="submission" date="2012-05" db="EMBL/GenBank/DDBJ databases">
        <title>Whole Genome Assembly of Lutzomyia longipalpis.</title>
        <authorList>
            <person name="Richards S."/>
            <person name="Qu C."/>
            <person name="Dillon R."/>
            <person name="Worley K."/>
            <person name="Scherer S."/>
            <person name="Batterton M."/>
            <person name="Taylor A."/>
            <person name="Hawes A."/>
            <person name="Hernandez B."/>
            <person name="Kovar C."/>
            <person name="Mandapat C."/>
            <person name="Pham C."/>
            <person name="Qu C."/>
            <person name="Jing C."/>
            <person name="Bess C."/>
            <person name="Bandaranaike D."/>
            <person name="Ngo D."/>
            <person name="Ongeri F."/>
            <person name="Arias F."/>
            <person name="Lara F."/>
            <person name="Weissenberger G."/>
            <person name="Kamau G."/>
            <person name="Han H."/>
            <person name="Shen H."/>
            <person name="Dinh H."/>
            <person name="Khalil I."/>
            <person name="Jones J."/>
            <person name="Shafer J."/>
            <person name="Jayaseelan J."/>
            <person name="Quiroz J."/>
            <person name="Blankenburg K."/>
            <person name="Nguyen L."/>
            <person name="Jackson L."/>
            <person name="Francisco L."/>
            <person name="Tang L.-Y."/>
            <person name="Pu L.-L."/>
            <person name="Perales L."/>
            <person name="Lorensuhewa L."/>
            <person name="Munidasa M."/>
            <person name="Coyle M."/>
            <person name="Taylor M."/>
            <person name="Puazo M."/>
            <person name="Firestine M."/>
            <person name="Scheel M."/>
            <person name="Javaid M."/>
            <person name="Wang M."/>
            <person name="Li M."/>
            <person name="Tabassum N."/>
            <person name="Saada N."/>
            <person name="Osuji N."/>
            <person name="Aqrawi P."/>
            <person name="Fu Q."/>
            <person name="Thornton R."/>
            <person name="Raj R."/>
            <person name="Goodspeed R."/>
            <person name="Mata R."/>
            <person name="Najjar R."/>
            <person name="Gubbala S."/>
            <person name="Lee S."/>
            <person name="Denson S."/>
            <person name="Patil S."/>
            <person name="Macmil S."/>
            <person name="Qi S."/>
            <person name="Matskevitch T."/>
            <person name="Palculict T."/>
            <person name="Mathew T."/>
            <person name="Vee V."/>
            <person name="Velamala V."/>
            <person name="Korchina V."/>
            <person name="Cai W."/>
            <person name="Liu W."/>
            <person name="Dai W."/>
            <person name="Zou X."/>
            <person name="Zhu Y."/>
            <person name="Zhang Y."/>
            <person name="Wu Y.-Q."/>
            <person name="Xin Y."/>
            <person name="Nazarath L."/>
            <person name="Kovar C."/>
            <person name="Han Y."/>
            <person name="Muzny D."/>
            <person name="Gibbs R."/>
        </authorList>
    </citation>
    <scope>NUCLEOTIDE SEQUENCE [LARGE SCALE GENOMIC DNA]</scope>
    <source>
        <strain evidence="5">Jacobina</strain>
    </source>
</reference>
<reference evidence="4" key="3">
    <citation type="submission" date="2020-05" db="UniProtKB">
        <authorList>
            <consortium name="EnsemblMetazoa"/>
        </authorList>
    </citation>
    <scope>IDENTIFICATION</scope>
    <source>
        <strain evidence="4">Jacobina</strain>
    </source>
</reference>
<feature type="region of interest" description="Disordered" evidence="1">
    <location>
        <begin position="89"/>
        <end position="117"/>
    </location>
</feature>
<dbReference type="GO" id="GO:0061630">
    <property type="term" value="F:ubiquitin protein ligase activity"/>
    <property type="evidence" value="ECO:0007669"/>
    <property type="project" value="TreeGrafter"/>
</dbReference>
<reference evidence="3" key="2">
    <citation type="journal article" date="2020" name="BMC">
        <title>Leishmania infection induces a limited differential gene expression in the sand fly midgut.</title>
        <authorList>
            <person name="Coutinho-Abreu I.V."/>
            <person name="Serafim T.D."/>
            <person name="Meneses C."/>
            <person name="Kamhawi S."/>
            <person name="Oliveira F."/>
            <person name="Valenzuela J.G."/>
        </authorList>
    </citation>
    <scope>NUCLEOTIDE SEQUENCE</scope>
    <source>
        <strain evidence="3">Jacobina</strain>
        <tissue evidence="3">Midgut</tissue>
    </source>
</reference>
<evidence type="ECO:0000313" key="5">
    <source>
        <dbReference type="Proteomes" id="UP000092461"/>
    </source>
</evidence>
<dbReference type="GO" id="GO:0016567">
    <property type="term" value="P:protein ubiquitination"/>
    <property type="evidence" value="ECO:0007669"/>
    <property type="project" value="TreeGrafter"/>
</dbReference>
<name>A0A1B0CRQ0_LUTLO</name>
<keyword evidence="5" id="KW-1185">Reference proteome</keyword>
<feature type="compositionally biased region" description="Low complexity" evidence="1">
    <location>
        <begin position="201"/>
        <end position="213"/>
    </location>
</feature>
<dbReference type="InterPro" id="IPR031824">
    <property type="entry name" value="RNF220_mid"/>
</dbReference>